<protein>
    <submittedName>
        <fullName evidence="2">Uncharacterized protein</fullName>
    </submittedName>
</protein>
<feature type="compositionally biased region" description="Polar residues" evidence="1">
    <location>
        <begin position="15"/>
        <end position="25"/>
    </location>
</feature>
<feature type="region of interest" description="Disordered" evidence="1">
    <location>
        <begin position="1"/>
        <end position="49"/>
    </location>
</feature>
<evidence type="ECO:0000313" key="3">
    <source>
        <dbReference type="Proteomes" id="UP000008312"/>
    </source>
</evidence>
<proteinExistence type="predicted"/>
<evidence type="ECO:0000313" key="2">
    <source>
        <dbReference type="EMBL" id="CBK21728.2"/>
    </source>
</evidence>
<feature type="compositionally biased region" description="Basic and acidic residues" evidence="1">
    <location>
        <begin position="26"/>
        <end position="39"/>
    </location>
</feature>
<dbReference type="RefSeq" id="XP_012895776.1">
    <property type="nucleotide sequence ID" value="XM_013040322.1"/>
</dbReference>
<name>D8M0Y9_BLAHO</name>
<sequence length="198" mass="21609">MRRILEAEAEERAKNASSLQQTGETGETRESPKPEESTKASETAEGSETLSISAGMNYKDVWMKSNRAAVERELGVYAVGAEGERVDRSLFQFATIEEVNALTLLDLVVVSDLSKAWSELGQLANSTHHAVRSFNLTVANDRRNIRFPCLLTMGNVMDMNGYYCQIAVTFTPLQLVGASGMEECDAIGGHCAGLEKLV</sequence>
<accession>D8M0Y9</accession>
<dbReference type="AlphaFoldDB" id="D8M0Y9"/>
<dbReference type="Proteomes" id="UP000008312">
    <property type="component" value="Unassembled WGS sequence"/>
</dbReference>
<feature type="compositionally biased region" description="Polar residues" evidence="1">
    <location>
        <begin position="40"/>
        <end position="49"/>
    </location>
</feature>
<dbReference type="InParanoid" id="D8M0Y9"/>
<gene>
    <name evidence="2" type="ORF">GSBLH_T00001848001</name>
</gene>
<organism evidence="2">
    <name type="scientific">Blastocystis hominis</name>
    <dbReference type="NCBI Taxonomy" id="12968"/>
    <lineage>
        <taxon>Eukaryota</taxon>
        <taxon>Sar</taxon>
        <taxon>Stramenopiles</taxon>
        <taxon>Bigyra</taxon>
        <taxon>Opalozoa</taxon>
        <taxon>Opalinata</taxon>
        <taxon>Blastocystidae</taxon>
        <taxon>Blastocystis</taxon>
    </lineage>
</organism>
<feature type="compositionally biased region" description="Basic and acidic residues" evidence="1">
    <location>
        <begin position="1"/>
        <end position="14"/>
    </location>
</feature>
<evidence type="ECO:0000256" key="1">
    <source>
        <dbReference type="SAM" id="MobiDB-lite"/>
    </source>
</evidence>
<reference evidence="2" key="1">
    <citation type="submission" date="2010-02" db="EMBL/GenBank/DDBJ databases">
        <title>Sequencing and annotation of the Blastocystis hominis genome.</title>
        <authorList>
            <person name="Wincker P."/>
        </authorList>
    </citation>
    <scope>NUCLEOTIDE SEQUENCE</scope>
    <source>
        <strain evidence="2">Singapore isolate B</strain>
    </source>
</reference>
<dbReference type="EMBL" id="FN668644">
    <property type="protein sequence ID" value="CBK21728.2"/>
    <property type="molecule type" value="Genomic_DNA"/>
</dbReference>
<keyword evidence="3" id="KW-1185">Reference proteome</keyword>
<dbReference type="GeneID" id="24919073"/>